<gene>
    <name evidence="2" type="ORF">CR513_23030</name>
</gene>
<dbReference type="Pfam" id="PF03732">
    <property type="entry name" value="Retrotrans_gag"/>
    <property type="match status" value="1"/>
</dbReference>
<dbReference type="OrthoDB" id="1934635at2759"/>
<dbReference type="EMBL" id="QJKJ01004337">
    <property type="protein sequence ID" value="RDX94570.1"/>
    <property type="molecule type" value="Genomic_DNA"/>
</dbReference>
<keyword evidence="3" id="KW-1185">Reference proteome</keyword>
<evidence type="ECO:0000313" key="3">
    <source>
        <dbReference type="Proteomes" id="UP000257109"/>
    </source>
</evidence>
<organism evidence="2 3">
    <name type="scientific">Mucuna pruriens</name>
    <name type="common">Velvet bean</name>
    <name type="synonym">Dolichos pruriens</name>
    <dbReference type="NCBI Taxonomy" id="157652"/>
    <lineage>
        <taxon>Eukaryota</taxon>
        <taxon>Viridiplantae</taxon>
        <taxon>Streptophyta</taxon>
        <taxon>Embryophyta</taxon>
        <taxon>Tracheophyta</taxon>
        <taxon>Spermatophyta</taxon>
        <taxon>Magnoliopsida</taxon>
        <taxon>eudicotyledons</taxon>
        <taxon>Gunneridae</taxon>
        <taxon>Pentapetalae</taxon>
        <taxon>rosids</taxon>
        <taxon>fabids</taxon>
        <taxon>Fabales</taxon>
        <taxon>Fabaceae</taxon>
        <taxon>Papilionoideae</taxon>
        <taxon>50 kb inversion clade</taxon>
        <taxon>NPAAA clade</taxon>
        <taxon>indigoferoid/millettioid clade</taxon>
        <taxon>Phaseoleae</taxon>
        <taxon>Mucuna</taxon>
    </lineage>
</organism>
<comment type="caution">
    <text evidence="2">The sequence shown here is derived from an EMBL/GenBank/DDBJ whole genome shotgun (WGS) entry which is preliminary data.</text>
</comment>
<evidence type="ECO:0000313" key="2">
    <source>
        <dbReference type="EMBL" id="RDX94570.1"/>
    </source>
</evidence>
<evidence type="ECO:0000259" key="1">
    <source>
        <dbReference type="Pfam" id="PF03732"/>
    </source>
</evidence>
<feature type="non-terminal residue" evidence="2">
    <location>
        <position position="335"/>
    </location>
</feature>
<accession>A0A371GVI6</accession>
<feature type="domain" description="Retrotransposon gag" evidence="1">
    <location>
        <begin position="210"/>
        <end position="309"/>
    </location>
</feature>
<dbReference type="PANTHER" id="PTHR35046:SF9">
    <property type="entry name" value="RNA-DIRECTED DNA POLYMERASE"/>
    <property type="match status" value="1"/>
</dbReference>
<dbReference type="InterPro" id="IPR005162">
    <property type="entry name" value="Retrotrans_gag_dom"/>
</dbReference>
<protein>
    <recommendedName>
        <fullName evidence="1">Retrotransposon gag domain-containing protein</fullName>
    </recommendedName>
</protein>
<dbReference type="PANTHER" id="PTHR35046">
    <property type="entry name" value="ZINC KNUCKLE (CCHC-TYPE) FAMILY PROTEIN"/>
    <property type="match status" value="1"/>
</dbReference>
<name>A0A371GVI6_MUCPR</name>
<sequence>MIPSKTMVSMKLSRNLDLSLWIHFGPLDASRALDSFGQHIILIKIFMRLVAVIDYEKYYSSRYTFSNPFPPFFFKIHCDTYMEGKCHITHEGFKNMEITTLESAITRDRLRKFQGEVHQELGLFKGQGGSNNDSILYTLFKCNHVLEITKSEKVRRHDRLRDEPKRNPMNLIKDKIPPFAGKDDPNDYDWEMKVKQNFECIDCKDMIKVKLIALSFEGYALIWWNDISIQIRGMRRAPIESWAELKREIRERFVPCFYKRDIFVKLQITYQGTKSIEEYFKEIEITLIRAQPFESQETTMARFLHGLNRDIHNIVELQIHLYLHLYRREPLRTPT</sequence>
<proteinExistence type="predicted"/>
<reference evidence="2" key="1">
    <citation type="submission" date="2018-05" db="EMBL/GenBank/DDBJ databases">
        <title>Draft genome of Mucuna pruriens seed.</title>
        <authorList>
            <person name="Nnadi N.E."/>
            <person name="Vos R."/>
            <person name="Hasami M.H."/>
            <person name="Devisetty U.K."/>
            <person name="Aguiy J.C."/>
        </authorList>
    </citation>
    <scope>NUCLEOTIDE SEQUENCE [LARGE SCALE GENOMIC DNA]</scope>
    <source>
        <strain evidence="2">JCA_2017</strain>
    </source>
</reference>
<dbReference type="Proteomes" id="UP000257109">
    <property type="component" value="Unassembled WGS sequence"/>
</dbReference>
<dbReference type="AlphaFoldDB" id="A0A371GVI6"/>